<keyword evidence="7 8" id="KW-0998">Cell outer membrane</keyword>
<keyword evidence="4 8" id="KW-0812">Transmembrane</keyword>
<dbReference type="PANTHER" id="PTHR47234">
    <property type="match status" value="1"/>
</dbReference>
<dbReference type="EMBL" id="JAVRHX010000001">
    <property type="protein sequence ID" value="MDT0593310.1"/>
    <property type="molecule type" value="Genomic_DNA"/>
</dbReference>
<evidence type="ECO:0000259" key="11">
    <source>
        <dbReference type="Pfam" id="PF00593"/>
    </source>
</evidence>
<comment type="similarity">
    <text evidence="8 9">Belongs to the TonB-dependent receptor family.</text>
</comment>
<dbReference type="Gene3D" id="2.40.170.20">
    <property type="entry name" value="TonB-dependent receptor, beta-barrel domain"/>
    <property type="match status" value="1"/>
</dbReference>
<name>A0ABU2ZL11_9ALTE</name>
<evidence type="ECO:0000256" key="5">
    <source>
        <dbReference type="ARBA" id="ARBA00023077"/>
    </source>
</evidence>
<evidence type="ECO:0000256" key="8">
    <source>
        <dbReference type="PROSITE-ProRule" id="PRU01360"/>
    </source>
</evidence>
<evidence type="ECO:0000256" key="7">
    <source>
        <dbReference type="ARBA" id="ARBA00023237"/>
    </source>
</evidence>
<sequence>MSFTKKHIKGATHSTKRTAVSLCIATALGLSVPSAGFAQEEVEDEEIIKVTGSRIPSDPNVTSSVPLQSIDADDIKLSGELNLADVVNDIPALISSLTAENSVTGANALNLRGLGSERTLTLVNGRRHVAGFRGTSAVDIGTIPRALVKRVEVTTGGASAIYGADAVTGVVNFILKDDFEGIQVDAQTSAPFESGGESFGFDIIVGENFDNDRGNIVFAATLEKENSLTFGQRDWARNNGIATVEARANPDPDGSDRAVINDPRFWLTSQEGSIAPTFGGRDVTYVDINNNGIADCQESEGGRVGFLAGCWVTNPDGSVRVNTDGIVLNGLWGIGGDGGRLNFDRDTLMPSTDKYVINLNAKYELTDTMVAFFEAKYVSATSTTFGEQDTFYDTLFILPDNPFIPEALQPVVDVTGGLLLTQDPLDFSDNNPFTYKRETQRFVAGIQGDIGDDHRYELSINHGKFTNTSRTTANYIDRIFAAIDAVEGPDGNIVCRSDIDADAFYEIDYFTAGNGFADGGFASNRYYTFTPGDGQCAPLNPFGTYSASEAAQNFVTAELEDVLEIEQTVINFFVSGEFYVMESLLDGPIGYATGLEYREESSDNKFDPITLGILPEGTSLTPGVLANTIDPFLNSFTSIDNDQQFNTFGEYDVSDAFLEVRLPIFLDRDFAKELTIDAAIRVADYSTLGNATTWKAGLAYAPMDDISFRATFSEAVRAPNISELFDPLLPTTISATADPCDPGNVTSGTSVRQANCVASLQAAGVAASDILDGNGDYIWVNPLTGRFAGTTGGNPDLEVETAETFTVGTVIRPSFIEGLTITVDYWSVEIEDAIRAVSADDILNGCFDSASFPALDFCDQFERRSDGGLTDLSTVQINFARQEAEGIDFSVNYTFSVDENDFEASLVGTRQKTLNNFFNTSDLTEVNPEVEEVQLPKTSGNFQFSWERGPLNVSFQTTYMSRQSVDEIEVVLGLAGNQALYGDAGFFDEVFIHDINASYEINDSLSIFGGINNLADEEPYATQTAWPVGPRGRTLFMGISYRN</sequence>
<evidence type="ECO:0000256" key="2">
    <source>
        <dbReference type="ARBA" id="ARBA00022448"/>
    </source>
</evidence>
<dbReference type="InterPro" id="IPR036942">
    <property type="entry name" value="Beta-barrel_TonB_sf"/>
</dbReference>
<dbReference type="RefSeq" id="WP_311366832.1">
    <property type="nucleotide sequence ID" value="NZ_JAVRHX010000001.1"/>
</dbReference>
<proteinExistence type="inferred from homology"/>
<dbReference type="InterPro" id="IPR000531">
    <property type="entry name" value="Beta-barrel_TonB"/>
</dbReference>
<dbReference type="Pfam" id="PF00593">
    <property type="entry name" value="TonB_dep_Rec_b-barrel"/>
    <property type="match status" value="1"/>
</dbReference>
<organism evidence="13 14">
    <name type="scientific">Glaciecola petra</name>
    <dbReference type="NCBI Taxonomy" id="3075602"/>
    <lineage>
        <taxon>Bacteria</taxon>
        <taxon>Pseudomonadati</taxon>
        <taxon>Pseudomonadota</taxon>
        <taxon>Gammaproteobacteria</taxon>
        <taxon>Alteromonadales</taxon>
        <taxon>Alteromonadaceae</taxon>
        <taxon>Glaciecola</taxon>
    </lineage>
</organism>
<feature type="chain" id="PRO_5046707503" evidence="10">
    <location>
        <begin position="39"/>
        <end position="1043"/>
    </location>
</feature>
<evidence type="ECO:0000259" key="12">
    <source>
        <dbReference type="Pfam" id="PF07715"/>
    </source>
</evidence>
<reference evidence="13 14" key="1">
    <citation type="submission" date="2023-09" db="EMBL/GenBank/DDBJ databases">
        <authorList>
            <person name="Rey-Velasco X."/>
        </authorList>
    </citation>
    <scope>NUCLEOTIDE SEQUENCE [LARGE SCALE GENOMIC DNA]</scope>
    <source>
        <strain evidence="13 14">P117</strain>
    </source>
</reference>
<comment type="subcellular location">
    <subcellularLocation>
        <location evidence="1 8">Cell outer membrane</location>
        <topology evidence="1 8">Multi-pass membrane protein</topology>
    </subcellularLocation>
</comment>
<evidence type="ECO:0000256" key="4">
    <source>
        <dbReference type="ARBA" id="ARBA00022692"/>
    </source>
</evidence>
<dbReference type="PANTHER" id="PTHR47234:SF2">
    <property type="entry name" value="TONB-DEPENDENT RECEPTOR"/>
    <property type="match status" value="1"/>
</dbReference>
<evidence type="ECO:0000256" key="6">
    <source>
        <dbReference type="ARBA" id="ARBA00023136"/>
    </source>
</evidence>
<evidence type="ECO:0000313" key="14">
    <source>
        <dbReference type="Proteomes" id="UP001253545"/>
    </source>
</evidence>
<evidence type="ECO:0000256" key="3">
    <source>
        <dbReference type="ARBA" id="ARBA00022452"/>
    </source>
</evidence>
<dbReference type="Gene3D" id="2.170.130.10">
    <property type="entry name" value="TonB-dependent receptor, plug domain"/>
    <property type="match status" value="1"/>
</dbReference>
<dbReference type="Proteomes" id="UP001253545">
    <property type="component" value="Unassembled WGS sequence"/>
</dbReference>
<accession>A0ABU2ZL11</accession>
<keyword evidence="13" id="KW-0675">Receptor</keyword>
<keyword evidence="10" id="KW-0732">Signal</keyword>
<dbReference type="SUPFAM" id="SSF56935">
    <property type="entry name" value="Porins"/>
    <property type="match status" value="1"/>
</dbReference>
<dbReference type="InterPro" id="IPR037066">
    <property type="entry name" value="Plug_dom_sf"/>
</dbReference>
<keyword evidence="3 8" id="KW-1134">Transmembrane beta strand</keyword>
<evidence type="ECO:0000256" key="1">
    <source>
        <dbReference type="ARBA" id="ARBA00004571"/>
    </source>
</evidence>
<evidence type="ECO:0000256" key="9">
    <source>
        <dbReference type="RuleBase" id="RU003357"/>
    </source>
</evidence>
<comment type="caution">
    <text evidence="13">The sequence shown here is derived from an EMBL/GenBank/DDBJ whole genome shotgun (WGS) entry which is preliminary data.</text>
</comment>
<keyword evidence="14" id="KW-1185">Reference proteome</keyword>
<feature type="signal peptide" evidence="10">
    <location>
        <begin position="1"/>
        <end position="38"/>
    </location>
</feature>
<keyword evidence="6 8" id="KW-0472">Membrane</keyword>
<dbReference type="InterPro" id="IPR039426">
    <property type="entry name" value="TonB-dep_rcpt-like"/>
</dbReference>
<gene>
    <name evidence="13" type="ORF">RM552_00460</name>
</gene>
<evidence type="ECO:0000256" key="10">
    <source>
        <dbReference type="SAM" id="SignalP"/>
    </source>
</evidence>
<dbReference type="PROSITE" id="PS52016">
    <property type="entry name" value="TONB_DEPENDENT_REC_3"/>
    <property type="match status" value="1"/>
</dbReference>
<feature type="domain" description="TonB-dependent receptor-like beta-barrel" evidence="11">
    <location>
        <begin position="449"/>
        <end position="1014"/>
    </location>
</feature>
<keyword evidence="5 9" id="KW-0798">TonB box</keyword>
<feature type="domain" description="TonB-dependent receptor plug" evidence="12">
    <location>
        <begin position="63"/>
        <end position="170"/>
    </location>
</feature>
<evidence type="ECO:0000313" key="13">
    <source>
        <dbReference type="EMBL" id="MDT0593310.1"/>
    </source>
</evidence>
<protein>
    <submittedName>
        <fullName evidence="13">TonB-dependent receptor</fullName>
    </submittedName>
</protein>
<dbReference type="Pfam" id="PF07715">
    <property type="entry name" value="Plug"/>
    <property type="match status" value="1"/>
</dbReference>
<keyword evidence="2 8" id="KW-0813">Transport</keyword>
<dbReference type="InterPro" id="IPR012910">
    <property type="entry name" value="Plug_dom"/>
</dbReference>